<dbReference type="OrthoDB" id="4401807at2"/>
<keyword evidence="2" id="KW-0812">Transmembrane</keyword>
<feature type="compositionally biased region" description="Low complexity" evidence="1">
    <location>
        <begin position="125"/>
        <end position="138"/>
    </location>
</feature>
<keyword evidence="5" id="KW-1185">Reference proteome</keyword>
<name>H5UP29_9MICO</name>
<dbReference type="GO" id="GO:1990281">
    <property type="term" value="C:efflux pump complex"/>
    <property type="evidence" value="ECO:0007669"/>
    <property type="project" value="TreeGrafter"/>
</dbReference>
<organism evidence="4 5">
    <name type="scientific">Mobilicoccus pelagius NBRC 104925</name>
    <dbReference type="NCBI Taxonomy" id="1089455"/>
    <lineage>
        <taxon>Bacteria</taxon>
        <taxon>Bacillati</taxon>
        <taxon>Actinomycetota</taxon>
        <taxon>Actinomycetes</taxon>
        <taxon>Micrococcales</taxon>
        <taxon>Dermatophilaceae</taxon>
        <taxon>Mobilicoccus</taxon>
    </lineage>
</organism>
<evidence type="ECO:0000313" key="5">
    <source>
        <dbReference type="Proteomes" id="UP000004367"/>
    </source>
</evidence>
<dbReference type="AlphaFoldDB" id="H5UP29"/>
<evidence type="ECO:0000313" key="4">
    <source>
        <dbReference type="EMBL" id="GAB47487.1"/>
    </source>
</evidence>
<evidence type="ECO:0000259" key="3">
    <source>
        <dbReference type="Pfam" id="PF25967"/>
    </source>
</evidence>
<sequence length="370" mass="37095">METVRRYVFPLIWMLVFGVIAASLAKVAFFSDASAAGPQDTAAPAAALAEDSTVAVRRADVASTLSLPGTVRPDTGRVVKATTAGEVVAVWVKNGDHVDKGARILQVKVPREVDPVDAPAPAAPAPSGAPAGSAAGSAAGAPAAAPVAAPAAAPQFTYHTLHAPASGTVRGLTATTGQSLASGDTVATLSPGTYSATADLTPEQQLQLLGRTVQAKATIPGTRTPVSCTSTGIEEDDPEAADAQQPAAPQVDPMTGMPMESTTSAASLRCAIPDGTKVVPGLAVTIGVDLGSAKKTLVVPTTAVEGTTDDGAVYLVGDGGEPTRHPVRLGLRGEDVVQVVSGLKQGQEVLRFVPGVDNPEAQNGPGGAGW</sequence>
<keyword evidence="2" id="KW-1133">Transmembrane helix</keyword>
<dbReference type="Gene3D" id="2.40.420.20">
    <property type="match status" value="1"/>
</dbReference>
<dbReference type="Proteomes" id="UP000004367">
    <property type="component" value="Unassembled WGS sequence"/>
</dbReference>
<protein>
    <recommendedName>
        <fullName evidence="3">Multidrug resistance protein MdtA-like C-terminal permuted SH3 domain-containing protein</fullName>
    </recommendedName>
</protein>
<feature type="transmembrane region" description="Helical" evidence="2">
    <location>
        <begin position="7"/>
        <end position="29"/>
    </location>
</feature>
<evidence type="ECO:0000256" key="1">
    <source>
        <dbReference type="SAM" id="MobiDB-lite"/>
    </source>
</evidence>
<dbReference type="PANTHER" id="PTHR30469:SF38">
    <property type="entry name" value="HLYD FAMILY SECRETION PROTEIN"/>
    <property type="match status" value="1"/>
</dbReference>
<feature type="domain" description="Multidrug resistance protein MdtA-like C-terminal permuted SH3" evidence="3">
    <location>
        <begin position="297"/>
        <end position="349"/>
    </location>
</feature>
<dbReference type="EMBL" id="BAFE01000013">
    <property type="protein sequence ID" value="GAB47487.1"/>
    <property type="molecule type" value="Genomic_DNA"/>
</dbReference>
<dbReference type="PANTHER" id="PTHR30469">
    <property type="entry name" value="MULTIDRUG RESISTANCE PROTEIN MDTA"/>
    <property type="match status" value="1"/>
</dbReference>
<dbReference type="Gene3D" id="2.40.50.100">
    <property type="match status" value="1"/>
</dbReference>
<dbReference type="eggNOG" id="COG0845">
    <property type="taxonomic scope" value="Bacteria"/>
</dbReference>
<proteinExistence type="predicted"/>
<evidence type="ECO:0000256" key="2">
    <source>
        <dbReference type="SAM" id="Phobius"/>
    </source>
</evidence>
<feature type="region of interest" description="Disordered" evidence="1">
    <location>
        <begin position="115"/>
        <end position="138"/>
    </location>
</feature>
<dbReference type="InterPro" id="IPR058627">
    <property type="entry name" value="MdtA-like_C"/>
</dbReference>
<keyword evidence="2" id="KW-0472">Membrane</keyword>
<comment type="caution">
    <text evidence="4">The sequence shown here is derived from an EMBL/GenBank/DDBJ whole genome shotgun (WGS) entry which is preliminary data.</text>
</comment>
<gene>
    <name evidence="4" type="ORF">MOPEL_013_00280</name>
</gene>
<dbReference type="STRING" id="1089455.MOPEL_013_00280"/>
<reference evidence="4 5" key="1">
    <citation type="submission" date="2012-02" db="EMBL/GenBank/DDBJ databases">
        <title>Whole genome shotgun sequence of Mobilicoccus pelagius NBRC 104925.</title>
        <authorList>
            <person name="Yoshida Y."/>
            <person name="Hosoyama A."/>
            <person name="Tsuchikane K."/>
            <person name="Katsumata H."/>
            <person name="Yamazaki S."/>
            <person name="Fujita N."/>
        </authorList>
    </citation>
    <scope>NUCLEOTIDE SEQUENCE [LARGE SCALE GENOMIC DNA]</scope>
    <source>
        <strain evidence="4 5">NBRC 104925</strain>
    </source>
</reference>
<dbReference type="RefSeq" id="WP_009481385.1">
    <property type="nucleotide sequence ID" value="NZ_BAFE01000013.1"/>
</dbReference>
<dbReference type="GO" id="GO:0015562">
    <property type="term" value="F:efflux transmembrane transporter activity"/>
    <property type="evidence" value="ECO:0007669"/>
    <property type="project" value="TreeGrafter"/>
</dbReference>
<dbReference type="Pfam" id="PF25967">
    <property type="entry name" value="RND-MFP_C"/>
    <property type="match status" value="1"/>
</dbReference>
<accession>H5UP29</accession>
<feature type="region of interest" description="Disordered" evidence="1">
    <location>
        <begin position="220"/>
        <end position="254"/>
    </location>
</feature>
<feature type="compositionally biased region" description="Low complexity" evidence="1">
    <location>
        <begin position="241"/>
        <end position="250"/>
    </location>
</feature>